<evidence type="ECO:0000313" key="1">
    <source>
        <dbReference type="EMBL" id="CAB3993315.1"/>
    </source>
</evidence>
<name>A0A6S7GNT0_PARCT</name>
<organism evidence="1 2">
    <name type="scientific">Paramuricea clavata</name>
    <name type="common">Red gorgonian</name>
    <name type="synonym">Violescent sea-whip</name>
    <dbReference type="NCBI Taxonomy" id="317549"/>
    <lineage>
        <taxon>Eukaryota</taxon>
        <taxon>Metazoa</taxon>
        <taxon>Cnidaria</taxon>
        <taxon>Anthozoa</taxon>
        <taxon>Octocorallia</taxon>
        <taxon>Malacalcyonacea</taxon>
        <taxon>Plexauridae</taxon>
        <taxon>Paramuricea</taxon>
    </lineage>
</organism>
<feature type="non-terminal residue" evidence="1">
    <location>
        <position position="1"/>
    </location>
</feature>
<protein>
    <submittedName>
        <fullName evidence="1">Uncharacterized protein</fullName>
    </submittedName>
</protein>
<evidence type="ECO:0000313" key="2">
    <source>
        <dbReference type="Proteomes" id="UP001152795"/>
    </source>
</evidence>
<gene>
    <name evidence="1" type="ORF">PACLA_8A074929</name>
</gene>
<keyword evidence="2" id="KW-1185">Reference proteome</keyword>
<comment type="caution">
    <text evidence="1">The sequence shown here is derived from an EMBL/GenBank/DDBJ whole genome shotgun (WGS) entry which is preliminary data.</text>
</comment>
<dbReference type="Proteomes" id="UP001152795">
    <property type="component" value="Unassembled WGS sequence"/>
</dbReference>
<accession>A0A6S7GNT0</accession>
<dbReference type="EMBL" id="CACRXK020002233">
    <property type="protein sequence ID" value="CAB3993315.1"/>
    <property type="molecule type" value="Genomic_DNA"/>
</dbReference>
<dbReference type="AlphaFoldDB" id="A0A6S7GNT0"/>
<sequence>DGFFAKGNHNVAIIKASKDYEVFKRSFGDVFNSVNELNERKQMEVNGTNINWNSS</sequence>
<reference evidence="1" key="1">
    <citation type="submission" date="2020-04" db="EMBL/GenBank/DDBJ databases">
        <authorList>
            <person name="Alioto T."/>
            <person name="Alioto T."/>
            <person name="Gomez Garrido J."/>
        </authorList>
    </citation>
    <scope>NUCLEOTIDE SEQUENCE</scope>
    <source>
        <strain evidence="1">A484AB</strain>
    </source>
</reference>
<proteinExistence type="predicted"/>